<evidence type="ECO:0000256" key="7">
    <source>
        <dbReference type="ARBA" id="ARBA00022801"/>
    </source>
</evidence>
<feature type="transmembrane region" description="Helical" evidence="14">
    <location>
        <begin position="41"/>
        <end position="60"/>
    </location>
</feature>
<dbReference type="EMBL" id="SORI01000001">
    <property type="protein sequence ID" value="TDY65129.1"/>
    <property type="molecule type" value="Genomic_DNA"/>
</dbReference>
<dbReference type="PANTHER" id="PTHR30622">
    <property type="entry name" value="UNDECAPRENYL-DIPHOSPHATASE"/>
    <property type="match status" value="1"/>
</dbReference>
<dbReference type="GO" id="GO:0008360">
    <property type="term" value="P:regulation of cell shape"/>
    <property type="evidence" value="ECO:0007669"/>
    <property type="project" value="UniProtKB-KW"/>
</dbReference>
<evidence type="ECO:0000256" key="1">
    <source>
        <dbReference type="ARBA" id="ARBA00004651"/>
    </source>
</evidence>
<name>A0A4R8MGJ5_9BACT</name>
<evidence type="ECO:0000256" key="6">
    <source>
        <dbReference type="ARBA" id="ARBA00022692"/>
    </source>
</evidence>
<evidence type="ECO:0000256" key="14">
    <source>
        <dbReference type="HAMAP-Rule" id="MF_01006"/>
    </source>
</evidence>
<comment type="subcellular location">
    <subcellularLocation>
        <location evidence="1 14">Cell membrane</location>
        <topology evidence="1 14">Multi-pass membrane protein</topology>
    </subcellularLocation>
</comment>
<dbReference type="HAMAP" id="MF_01006">
    <property type="entry name" value="Undec_diphosphatase"/>
    <property type="match status" value="1"/>
</dbReference>
<comment type="catalytic activity">
    <reaction evidence="13 14">
        <text>di-trans,octa-cis-undecaprenyl diphosphate + H2O = di-trans,octa-cis-undecaprenyl phosphate + phosphate + H(+)</text>
        <dbReference type="Rhea" id="RHEA:28094"/>
        <dbReference type="ChEBI" id="CHEBI:15377"/>
        <dbReference type="ChEBI" id="CHEBI:15378"/>
        <dbReference type="ChEBI" id="CHEBI:43474"/>
        <dbReference type="ChEBI" id="CHEBI:58405"/>
        <dbReference type="ChEBI" id="CHEBI:60392"/>
        <dbReference type="EC" id="3.6.1.27"/>
    </reaction>
</comment>
<evidence type="ECO:0000256" key="9">
    <source>
        <dbReference type="ARBA" id="ARBA00023136"/>
    </source>
</evidence>
<evidence type="ECO:0000256" key="12">
    <source>
        <dbReference type="ARBA" id="ARBA00032932"/>
    </source>
</evidence>
<gene>
    <name evidence="14" type="primary">uppP</name>
    <name evidence="15" type="ORF">C8D99_101279</name>
</gene>
<dbReference type="GO" id="GO:0009252">
    <property type="term" value="P:peptidoglycan biosynthetic process"/>
    <property type="evidence" value="ECO:0007669"/>
    <property type="project" value="UniProtKB-KW"/>
</dbReference>
<proteinExistence type="inferred from homology"/>
<dbReference type="GO" id="GO:0050380">
    <property type="term" value="F:undecaprenyl-diphosphatase activity"/>
    <property type="evidence" value="ECO:0007669"/>
    <property type="project" value="UniProtKB-UniRule"/>
</dbReference>
<keyword evidence="9 14" id="KW-0472">Membrane</keyword>
<keyword evidence="7 14" id="KW-0378">Hydrolase</keyword>
<organism evidence="15 16">
    <name type="scientific">Aminivibrio pyruvatiphilus</name>
    <dbReference type="NCBI Taxonomy" id="1005740"/>
    <lineage>
        <taxon>Bacteria</taxon>
        <taxon>Thermotogati</taxon>
        <taxon>Synergistota</taxon>
        <taxon>Synergistia</taxon>
        <taxon>Synergistales</taxon>
        <taxon>Aminobacteriaceae</taxon>
        <taxon>Aminivibrio</taxon>
    </lineage>
</organism>
<protein>
    <recommendedName>
        <fullName evidence="4 14">Undecaprenyl-diphosphatase</fullName>
        <ecNumber evidence="3 14">3.6.1.27</ecNumber>
    </recommendedName>
    <alternativeName>
        <fullName evidence="12 14">Bacitracin resistance protein</fullName>
    </alternativeName>
    <alternativeName>
        <fullName evidence="11 14">Undecaprenyl pyrophosphate phosphatase</fullName>
    </alternativeName>
</protein>
<comment type="similarity">
    <text evidence="2 14">Belongs to the UppP family.</text>
</comment>
<evidence type="ECO:0000256" key="5">
    <source>
        <dbReference type="ARBA" id="ARBA00022475"/>
    </source>
</evidence>
<dbReference type="InterPro" id="IPR003824">
    <property type="entry name" value="UppP"/>
</dbReference>
<dbReference type="GO" id="GO:0005886">
    <property type="term" value="C:plasma membrane"/>
    <property type="evidence" value="ECO:0007669"/>
    <property type="project" value="UniProtKB-SubCell"/>
</dbReference>
<dbReference type="RefSeq" id="WP_133955554.1">
    <property type="nucleotide sequence ID" value="NZ_SORI01000001.1"/>
</dbReference>
<keyword evidence="14" id="KW-0133">Cell shape</keyword>
<comment type="function">
    <text evidence="14">Catalyzes the dephosphorylation of undecaprenyl diphosphate (UPP). Confers resistance to bacitracin.</text>
</comment>
<dbReference type="GO" id="GO:0071555">
    <property type="term" value="P:cell wall organization"/>
    <property type="evidence" value="ECO:0007669"/>
    <property type="project" value="UniProtKB-KW"/>
</dbReference>
<keyword evidence="6 14" id="KW-0812">Transmembrane</keyword>
<comment type="caution">
    <text evidence="15">The sequence shown here is derived from an EMBL/GenBank/DDBJ whole genome shotgun (WGS) entry which is preliminary data.</text>
</comment>
<feature type="transmembrane region" description="Helical" evidence="14">
    <location>
        <begin position="115"/>
        <end position="134"/>
    </location>
</feature>
<keyword evidence="5 14" id="KW-1003">Cell membrane</keyword>
<dbReference type="OrthoDB" id="9808289at2"/>
<dbReference type="AlphaFoldDB" id="A0A4R8MGJ5"/>
<feature type="transmembrane region" description="Helical" evidence="14">
    <location>
        <begin position="252"/>
        <end position="269"/>
    </location>
</feature>
<dbReference type="Proteomes" id="UP000295066">
    <property type="component" value="Unassembled WGS sequence"/>
</dbReference>
<keyword evidence="8 14" id="KW-1133">Transmembrane helix</keyword>
<feature type="transmembrane region" description="Helical" evidence="14">
    <location>
        <begin position="84"/>
        <end position="103"/>
    </location>
</feature>
<keyword evidence="10 14" id="KW-0046">Antibiotic resistance</keyword>
<reference evidence="15 16" key="1">
    <citation type="submission" date="2019-03" db="EMBL/GenBank/DDBJ databases">
        <title>Genomic Encyclopedia of Type Strains, Phase IV (KMG-IV): sequencing the most valuable type-strain genomes for metagenomic binning, comparative biology and taxonomic classification.</title>
        <authorList>
            <person name="Goeker M."/>
        </authorList>
    </citation>
    <scope>NUCLEOTIDE SEQUENCE [LARGE SCALE GENOMIC DNA]</scope>
    <source>
        <strain evidence="15 16">DSM 25964</strain>
    </source>
</reference>
<keyword evidence="14" id="KW-0573">Peptidoglycan synthesis</keyword>
<keyword evidence="14" id="KW-0961">Cell wall biogenesis/degradation</keyword>
<evidence type="ECO:0000313" key="15">
    <source>
        <dbReference type="EMBL" id="TDY65129.1"/>
    </source>
</evidence>
<evidence type="ECO:0000256" key="4">
    <source>
        <dbReference type="ARBA" id="ARBA00021581"/>
    </source>
</evidence>
<evidence type="ECO:0000256" key="3">
    <source>
        <dbReference type="ARBA" id="ARBA00012374"/>
    </source>
</evidence>
<evidence type="ECO:0000313" key="16">
    <source>
        <dbReference type="Proteomes" id="UP000295066"/>
    </source>
</evidence>
<feature type="transmembrane region" description="Helical" evidence="14">
    <location>
        <begin position="185"/>
        <end position="202"/>
    </location>
</feature>
<evidence type="ECO:0000256" key="8">
    <source>
        <dbReference type="ARBA" id="ARBA00022989"/>
    </source>
</evidence>
<feature type="transmembrane region" description="Helical" evidence="14">
    <location>
        <begin position="222"/>
        <end position="240"/>
    </location>
</feature>
<evidence type="ECO:0000256" key="13">
    <source>
        <dbReference type="ARBA" id="ARBA00047594"/>
    </source>
</evidence>
<evidence type="ECO:0000256" key="11">
    <source>
        <dbReference type="ARBA" id="ARBA00032707"/>
    </source>
</evidence>
<sequence length="270" mass="28425">MEALPAVFLGLVQGVTEFLPVSSSGHLALFQQLFGIEEAALSYNLLLHFATMLATLVFFGKDVGLLLCQWCRGFLSAENRTAEGWTFGWAVIAGTVITGAIGLSLKPLVERAMTLPWAVGTGLLVTAAVLWYGSSLATDLCGRPVTPARGVMVGIVQGIAVLPGISRSGSTIVAGMKTGLSAPSAFRFSFLLSLPAIFGATLLEMKDLLQVPDWSSTLPSGWAAGTAAAFFSGLVSLAVLRRLVTRGKWRPFAIYCALVGFLALALSLGR</sequence>
<evidence type="ECO:0000256" key="2">
    <source>
        <dbReference type="ARBA" id="ARBA00010621"/>
    </source>
</evidence>
<dbReference type="PANTHER" id="PTHR30622:SF2">
    <property type="entry name" value="UNDECAPRENYL-DIPHOSPHATASE"/>
    <property type="match status" value="1"/>
</dbReference>
<dbReference type="Pfam" id="PF02673">
    <property type="entry name" value="BacA"/>
    <property type="match status" value="1"/>
</dbReference>
<dbReference type="EC" id="3.6.1.27" evidence="3 14"/>
<keyword evidence="16" id="KW-1185">Reference proteome</keyword>
<comment type="miscellaneous">
    <text evidence="14">Bacitracin is thought to be involved in the inhibition of peptidoglycan synthesis by sequestering undecaprenyl diphosphate, thereby reducing the pool of lipid carrier available.</text>
</comment>
<evidence type="ECO:0000256" key="10">
    <source>
        <dbReference type="ARBA" id="ARBA00023251"/>
    </source>
</evidence>
<dbReference type="GO" id="GO:0046677">
    <property type="term" value="P:response to antibiotic"/>
    <property type="evidence" value="ECO:0007669"/>
    <property type="project" value="UniProtKB-UniRule"/>
</dbReference>
<accession>A0A4R8MGJ5</accession>